<dbReference type="EMBL" id="JACHNU010000001">
    <property type="protein sequence ID" value="MBB4661232.1"/>
    <property type="molecule type" value="Genomic_DNA"/>
</dbReference>
<sequence>MSTGQGRTIAATAGMLLGLAAAAAAPTAIAAPKPAKPAIAVGRSADGKASFRLEGRRLIVTLRQPFARRRAGTRPHVTAICGEALDGAPASRYRRFRDVFLLDPARRAFTVSPRVRRLRLQLDRDIAARANWCGVRSSVRGGRRFLWARTTLRRGSRPGCVATARSPVESERAIAEYVYGWKNGAGSVGDYALRACLRPDGPWRVLTRGVWTKYGSTGPWGAVLSGSRIVWAVGPTGDGCSIWRTDLAGGAPERLASSPDPTLADACPREHGLAMNGNQGVLVLGEAGGLAWIVRGYGEPVLDQLNVADSDGSTVTLASAPAESISDIAISADGLTVTWREHGIGRSAPMP</sequence>
<dbReference type="Proteomes" id="UP000585272">
    <property type="component" value="Unassembled WGS sequence"/>
</dbReference>
<evidence type="ECO:0000256" key="1">
    <source>
        <dbReference type="SAM" id="SignalP"/>
    </source>
</evidence>
<feature type="signal peptide" evidence="1">
    <location>
        <begin position="1"/>
        <end position="30"/>
    </location>
</feature>
<comment type="caution">
    <text evidence="2">The sequence shown here is derived from an EMBL/GenBank/DDBJ whole genome shotgun (WGS) entry which is preliminary data.</text>
</comment>
<reference evidence="2 3" key="1">
    <citation type="submission" date="2020-08" db="EMBL/GenBank/DDBJ databases">
        <title>Genomic Encyclopedia of Archaeal and Bacterial Type Strains, Phase II (KMG-II): from individual species to whole genera.</title>
        <authorList>
            <person name="Goeker M."/>
        </authorList>
    </citation>
    <scope>NUCLEOTIDE SEQUENCE [LARGE SCALE GENOMIC DNA]</scope>
    <source>
        <strain evidence="2 3">DSM 23288</strain>
    </source>
</reference>
<dbReference type="RefSeq" id="WP_183339229.1">
    <property type="nucleotide sequence ID" value="NZ_JACHNU010000001.1"/>
</dbReference>
<accession>A0A840I9H4</accession>
<dbReference type="AlphaFoldDB" id="A0A840I9H4"/>
<keyword evidence="1" id="KW-0732">Signal</keyword>
<organism evidence="2 3">
    <name type="scientific">Conexibacter arvalis</name>
    <dbReference type="NCBI Taxonomy" id="912552"/>
    <lineage>
        <taxon>Bacteria</taxon>
        <taxon>Bacillati</taxon>
        <taxon>Actinomycetota</taxon>
        <taxon>Thermoleophilia</taxon>
        <taxon>Solirubrobacterales</taxon>
        <taxon>Conexibacteraceae</taxon>
        <taxon>Conexibacter</taxon>
    </lineage>
</organism>
<evidence type="ECO:0000313" key="2">
    <source>
        <dbReference type="EMBL" id="MBB4661232.1"/>
    </source>
</evidence>
<gene>
    <name evidence="2" type="ORF">BDZ31_000805</name>
</gene>
<feature type="chain" id="PRO_5033016552" evidence="1">
    <location>
        <begin position="31"/>
        <end position="351"/>
    </location>
</feature>
<name>A0A840I9H4_9ACTN</name>
<keyword evidence="3" id="KW-1185">Reference proteome</keyword>
<protein>
    <submittedName>
        <fullName evidence="2">Uncharacterized protein</fullName>
    </submittedName>
</protein>
<dbReference type="SUPFAM" id="SSF63825">
    <property type="entry name" value="YWTD domain"/>
    <property type="match status" value="1"/>
</dbReference>
<evidence type="ECO:0000313" key="3">
    <source>
        <dbReference type="Proteomes" id="UP000585272"/>
    </source>
</evidence>
<proteinExistence type="predicted"/>